<dbReference type="InterPro" id="IPR036291">
    <property type="entry name" value="NAD(P)-bd_dom_sf"/>
</dbReference>
<dbReference type="GO" id="GO:0005737">
    <property type="term" value="C:cytoplasm"/>
    <property type="evidence" value="ECO:0007669"/>
    <property type="project" value="TreeGrafter"/>
</dbReference>
<dbReference type="Gene3D" id="3.30.1780.10">
    <property type="entry name" value="ornithine cyclodeaminase, domain 1"/>
    <property type="match status" value="1"/>
</dbReference>
<dbReference type="InterPro" id="IPR023401">
    <property type="entry name" value="ODC_N"/>
</dbReference>
<reference evidence="1" key="1">
    <citation type="submission" date="2020-06" db="EMBL/GenBank/DDBJ databases">
        <title>Characterization of fructooligosaccharide metabolism and fructooligosaccharide-degrading enzymes in human commensal butyrate producers.</title>
        <authorList>
            <person name="Tanno H."/>
            <person name="Fujii T."/>
            <person name="Hirano K."/>
            <person name="Maeno S."/>
            <person name="Tonozuka T."/>
            <person name="Sakamoto M."/>
            <person name="Ohkuma M."/>
            <person name="Tochio T."/>
            <person name="Endo A."/>
        </authorList>
    </citation>
    <scope>NUCLEOTIDE SEQUENCE</scope>
    <source>
        <strain evidence="1">JCM 17466</strain>
    </source>
</reference>
<organism evidence="1 2">
    <name type="scientific">Anaerostipes butyraticus</name>
    <dbReference type="NCBI Taxonomy" id="645466"/>
    <lineage>
        <taxon>Bacteria</taxon>
        <taxon>Bacillati</taxon>
        <taxon>Bacillota</taxon>
        <taxon>Clostridia</taxon>
        <taxon>Lachnospirales</taxon>
        <taxon>Lachnospiraceae</taxon>
        <taxon>Anaerostipes</taxon>
    </lineage>
</organism>
<dbReference type="Proteomes" id="UP000613208">
    <property type="component" value="Unassembled WGS sequence"/>
</dbReference>
<evidence type="ECO:0000313" key="1">
    <source>
        <dbReference type="EMBL" id="GFO84564.1"/>
    </source>
</evidence>
<sequence>MSDGRIDFLYLNEKDMIEAGVLDAGRCVDVMEEVISLMGKGDYLMGGPDHNAHGLMLEFPKKSKIQGFPLEDSRDRRFIAMPAYLGGRFHVAGQKWYGSNGRNRAKGFPRSILMATLNDVETGAPLCYMSANLLSSIRTGAMPGLVAKYFAKDKVGTIGIIGPGVINRSSMRAFMAKFPDIHTVKMVGSTPESKTAQKMKSFIEEHFPQVSDIRICANVQEAVKDADIVCEAASVTYPYWPELKYEWLKPGAVVISTNGLNISWEDELKFSKVVDNWGMYEEYAQEDGDEFHPDGTRKNAGTIGEDFVYMVKDGLIQRDDVKNLADVVNGNVTARENKDEIFLVSIEGMPIQDVAWAYECYHAALKKGIGTMLNLWEKPYAL</sequence>
<dbReference type="SUPFAM" id="SSF51735">
    <property type="entry name" value="NAD(P)-binding Rossmann-fold domains"/>
    <property type="match status" value="1"/>
</dbReference>
<dbReference type="PANTHER" id="PTHR13812">
    <property type="entry name" value="KETIMINE REDUCTASE MU-CRYSTALLIN"/>
    <property type="match status" value="1"/>
</dbReference>
<dbReference type="PIRSF" id="PIRSF001439">
    <property type="entry name" value="CryM"/>
    <property type="match status" value="1"/>
</dbReference>
<dbReference type="EMBL" id="BLYI01000024">
    <property type="protein sequence ID" value="GFO84564.1"/>
    <property type="molecule type" value="Genomic_DNA"/>
</dbReference>
<proteinExistence type="predicted"/>
<comment type="caution">
    <text evidence="1">The sequence shown here is derived from an EMBL/GenBank/DDBJ whole genome shotgun (WGS) entry which is preliminary data.</text>
</comment>
<accession>A0A916VBZ3</accession>
<evidence type="ECO:0000313" key="2">
    <source>
        <dbReference type="Proteomes" id="UP000613208"/>
    </source>
</evidence>
<keyword evidence="2" id="KW-1185">Reference proteome</keyword>
<dbReference type="AlphaFoldDB" id="A0A916VBZ3"/>
<dbReference type="NCBIfam" id="NF004848">
    <property type="entry name" value="PRK06199.1"/>
    <property type="match status" value="1"/>
</dbReference>
<dbReference type="Pfam" id="PF02423">
    <property type="entry name" value="OCD_Mu_crystall"/>
    <property type="match status" value="1"/>
</dbReference>
<dbReference type="InterPro" id="IPR003462">
    <property type="entry name" value="ODC_Mu_crystall"/>
</dbReference>
<dbReference type="PANTHER" id="PTHR13812:SF19">
    <property type="entry name" value="KETIMINE REDUCTASE MU-CRYSTALLIN"/>
    <property type="match status" value="1"/>
</dbReference>
<name>A0A916VBZ3_9FIRM</name>
<protein>
    <submittedName>
        <fullName evidence="1">Ornithine cyclodeaminase</fullName>
    </submittedName>
</protein>
<gene>
    <name evidence="1" type="ORF">ANBU17_09110</name>
</gene>
<dbReference type="RefSeq" id="WP_201310290.1">
    <property type="nucleotide sequence ID" value="NZ_BLYI01000024.1"/>
</dbReference>
<dbReference type="Gene3D" id="3.40.50.720">
    <property type="entry name" value="NAD(P)-binding Rossmann-like Domain"/>
    <property type="match status" value="1"/>
</dbReference>